<dbReference type="Proteomes" id="UP001381693">
    <property type="component" value="Unassembled WGS sequence"/>
</dbReference>
<gene>
    <name evidence="1" type="ORF">SK128_020783</name>
</gene>
<keyword evidence="2" id="KW-1185">Reference proteome</keyword>
<feature type="non-terminal residue" evidence="1">
    <location>
        <position position="59"/>
    </location>
</feature>
<sequence length="59" mass="6625">MPMIHNFVPVSGCRGTVPNLLLSLETHNAVKKALTVKFLELFPEELSVSYLLATIYHIQ</sequence>
<accession>A0AAN8X396</accession>
<evidence type="ECO:0000313" key="1">
    <source>
        <dbReference type="EMBL" id="KAK7072134.1"/>
    </source>
</evidence>
<proteinExistence type="predicted"/>
<evidence type="ECO:0000313" key="2">
    <source>
        <dbReference type="Proteomes" id="UP001381693"/>
    </source>
</evidence>
<organism evidence="1 2">
    <name type="scientific">Halocaridina rubra</name>
    <name type="common">Hawaiian red shrimp</name>
    <dbReference type="NCBI Taxonomy" id="373956"/>
    <lineage>
        <taxon>Eukaryota</taxon>
        <taxon>Metazoa</taxon>
        <taxon>Ecdysozoa</taxon>
        <taxon>Arthropoda</taxon>
        <taxon>Crustacea</taxon>
        <taxon>Multicrustacea</taxon>
        <taxon>Malacostraca</taxon>
        <taxon>Eumalacostraca</taxon>
        <taxon>Eucarida</taxon>
        <taxon>Decapoda</taxon>
        <taxon>Pleocyemata</taxon>
        <taxon>Caridea</taxon>
        <taxon>Atyoidea</taxon>
        <taxon>Atyidae</taxon>
        <taxon>Halocaridina</taxon>
    </lineage>
</organism>
<dbReference type="AlphaFoldDB" id="A0AAN8X396"/>
<name>A0AAN8X396_HALRR</name>
<reference evidence="1 2" key="1">
    <citation type="submission" date="2023-11" db="EMBL/GenBank/DDBJ databases">
        <title>Halocaridina rubra genome assembly.</title>
        <authorList>
            <person name="Smith C."/>
        </authorList>
    </citation>
    <scope>NUCLEOTIDE SEQUENCE [LARGE SCALE GENOMIC DNA]</scope>
    <source>
        <strain evidence="1">EP-1</strain>
        <tissue evidence="1">Whole</tissue>
    </source>
</reference>
<comment type="caution">
    <text evidence="1">The sequence shown here is derived from an EMBL/GenBank/DDBJ whole genome shotgun (WGS) entry which is preliminary data.</text>
</comment>
<dbReference type="EMBL" id="JAXCGZ010013658">
    <property type="protein sequence ID" value="KAK7072134.1"/>
    <property type="molecule type" value="Genomic_DNA"/>
</dbReference>
<protein>
    <submittedName>
        <fullName evidence="1">Uncharacterized protein</fullName>
    </submittedName>
</protein>